<dbReference type="InterPro" id="IPR005158">
    <property type="entry name" value="BTAD"/>
</dbReference>
<dbReference type="Gene3D" id="1.25.40.10">
    <property type="entry name" value="Tetratricopeptide repeat domain"/>
    <property type="match status" value="2"/>
</dbReference>
<accession>A0A193BY66</accession>
<evidence type="ECO:0000256" key="2">
    <source>
        <dbReference type="ARBA" id="ARBA00023015"/>
    </source>
</evidence>
<organism evidence="7 8">
    <name type="scientific">Amycolatopsis orientalis</name>
    <name type="common">Nocardia orientalis</name>
    <dbReference type="NCBI Taxonomy" id="31958"/>
    <lineage>
        <taxon>Bacteria</taxon>
        <taxon>Bacillati</taxon>
        <taxon>Actinomycetota</taxon>
        <taxon>Actinomycetes</taxon>
        <taxon>Pseudonocardiales</taxon>
        <taxon>Pseudonocardiaceae</taxon>
        <taxon>Amycolatopsis</taxon>
    </lineage>
</organism>
<dbReference type="InterPro" id="IPR019734">
    <property type="entry name" value="TPR_rpt"/>
</dbReference>
<dbReference type="Pfam" id="PF03704">
    <property type="entry name" value="BTAD"/>
    <property type="match status" value="1"/>
</dbReference>
<evidence type="ECO:0000256" key="1">
    <source>
        <dbReference type="ARBA" id="ARBA00005820"/>
    </source>
</evidence>
<dbReference type="SUPFAM" id="SSF48452">
    <property type="entry name" value="TPR-like"/>
    <property type="match status" value="2"/>
</dbReference>
<dbReference type="SUPFAM" id="SSF46894">
    <property type="entry name" value="C-terminal effector domain of the bipartite response regulators"/>
    <property type="match status" value="1"/>
</dbReference>
<dbReference type="SMART" id="SM01043">
    <property type="entry name" value="BTAD"/>
    <property type="match status" value="1"/>
</dbReference>
<dbReference type="GO" id="GO:0006355">
    <property type="term" value="P:regulation of DNA-templated transcription"/>
    <property type="evidence" value="ECO:0007669"/>
    <property type="project" value="InterPro"/>
</dbReference>
<dbReference type="EMBL" id="CP016174">
    <property type="protein sequence ID" value="ANN17181.1"/>
    <property type="molecule type" value="Genomic_DNA"/>
</dbReference>
<dbReference type="InterPro" id="IPR036388">
    <property type="entry name" value="WH-like_DNA-bd_sf"/>
</dbReference>
<dbReference type="Pfam" id="PF13424">
    <property type="entry name" value="TPR_12"/>
    <property type="match status" value="1"/>
</dbReference>
<evidence type="ECO:0000256" key="3">
    <source>
        <dbReference type="ARBA" id="ARBA00023125"/>
    </source>
</evidence>
<dbReference type="SMART" id="SM00382">
    <property type="entry name" value="AAA"/>
    <property type="match status" value="1"/>
</dbReference>
<dbReference type="InterPro" id="IPR051677">
    <property type="entry name" value="AfsR-DnrI-RedD_regulator"/>
</dbReference>
<dbReference type="PANTHER" id="PTHR35807">
    <property type="entry name" value="TRANSCRIPTIONAL REGULATOR REDD-RELATED"/>
    <property type="match status" value="1"/>
</dbReference>
<evidence type="ECO:0000256" key="4">
    <source>
        <dbReference type="ARBA" id="ARBA00023163"/>
    </source>
</evidence>
<dbReference type="InterPro" id="IPR016032">
    <property type="entry name" value="Sig_transdc_resp-reg_C-effctor"/>
</dbReference>
<dbReference type="KEGG" id="aori:SD37_17055"/>
<reference evidence="7 8" key="1">
    <citation type="journal article" date="2015" name="Genome Announc.">
        <title>Draft Genome Sequence of Norvancomycin-Producing Strain Amycolatopsis orientalis CPCC200066.</title>
        <authorList>
            <person name="Lei X."/>
            <person name="Yuan F."/>
            <person name="Shi Y."/>
            <person name="Li X."/>
            <person name="Wang L."/>
            <person name="Hong B."/>
        </authorList>
    </citation>
    <scope>NUCLEOTIDE SEQUENCE [LARGE SCALE GENOMIC DNA]</scope>
    <source>
        <strain evidence="7 8">B-37</strain>
    </source>
</reference>
<evidence type="ECO:0000313" key="8">
    <source>
        <dbReference type="Proteomes" id="UP000093695"/>
    </source>
</evidence>
<dbReference type="Pfam" id="PF00931">
    <property type="entry name" value="NB-ARC"/>
    <property type="match status" value="1"/>
</dbReference>
<evidence type="ECO:0000313" key="7">
    <source>
        <dbReference type="EMBL" id="ANN17181.1"/>
    </source>
</evidence>
<dbReference type="GO" id="GO:0003677">
    <property type="term" value="F:DNA binding"/>
    <property type="evidence" value="ECO:0007669"/>
    <property type="project" value="UniProtKB-UniRule"/>
</dbReference>
<sequence>MDIGVLGPVEVTKDGRHVPLGAARLRCVLGLLALEAGRVVPTERVAEALWGERPPRRQANSIQVTVSKLRRVLAGGAAITRRGQGYLLDVDPGAVDLHRFRNAVTRAGALGAGQDVRAEAILADALRLWRGRPLADVDSELIRHRLVPPLEQEWLSARLDHAEVTLRLGGHAKALPELTALARQHPHQQRLAAQLMLALYRDGRPDDALSAYRRLRADLGQHSGLEPSRELRKLHQDILRADPALDPTATEAARVTLRAVKPAQLPLAVAEFTGRDAEVARLLGHARAGSISALAGQGGVGKTALALQVAHELAAEFPDGQLYVNLGGARPGPLEPSKALVGLLSALGVPSGHLPDRLEERSALFRSLLAGRRLVILLDDAASEAQVRPLLPGTRSVAVLVTSRTSLLGLEGTRHFRLDVLTRGQAVGLLAKVAGATRIGVEPEAAAELAGLCGYLPLAVRVAAARLVARPRLSVSQLVRRLSDERRRLDELVAGDLAVRASLRLSYQGLAPRLRHAFRTFALLGVPDFAAWAGAAMLGVSAAESEELLEALVDVHLVEVSHVDTTGRARYRFHDLTRLFARECAFEEDDEAVRAESLRRVIGCWLALADEANRRLPHQVLDLIGGTEPRPELAEGCTRELLADPIAWFDAERTSLLVLVRDAAEAACPAPAWEAAQISAGYLAIRNLRDEWAETNRSALRASIAVGDRLGEAVTLRGLALHILPVDHREAHEHAAAAHRLFARLGDRRGQADALRLRGAALRLAERPDEAMECLRNAVETAHGEAWVSTVSALLLMALIHRDAGRLDEVAPCLHRARALARRLGDDPSEAFAWLLEGSVLSTQDKTGAAVAAFERALALFRALGHRATQAMTLVYLACGYTRQGDVRAQSLLDEALRLAKERGPEPTGSMAVGALVRFVFPSAEFERALAVLVATVRRDRPASVGLVPELFRELGDSYLVMGEPTKADDAWERSRHLLATGL</sequence>
<feature type="domain" description="OmpR/PhoB-type" evidence="6">
    <location>
        <begin position="1"/>
        <end position="90"/>
    </location>
</feature>
<dbReference type="InterPro" id="IPR003593">
    <property type="entry name" value="AAA+_ATPase"/>
</dbReference>
<dbReference type="PANTHER" id="PTHR35807:SF1">
    <property type="entry name" value="TRANSCRIPTIONAL REGULATOR REDD"/>
    <property type="match status" value="1"/>
</dbReference>
<dbReference type="InterPro" id="IPR002182">
    <property type="entry name" value="NB-ARC"/>
</dbReference>
<dbReference type="Proteomes" id="UP000093695">
    <property type="component" value="Chromosome"/>
</dbReference>
<dbReference type="Pfam" id="PF00486">
    <property type="entry name" value="Trans_reg_C"/>
    <property type="match status" value="1"/>
</dbReference>
<dbReference type="SMART" id="SM00862">
    <property type="entry name" value="Trans_reg_C"/>
    <property type="match status" value="1"/>
</dbReference>
<keyword evidence="3 5" id="KW-0238">DNA-binding</keyword>
<feature type="DNA-binding region" description="OmpR/PhoB-type" evidence="5">
    <location>
        <begin position="1"/>
        <end position="90"/>
    </location>
</feature>
<dbReference type="Gene3D" id="3.40.50.300">
    <property type="entry name" value="P-loop containing nucleotide triphosphate hydrolases"/>
    <property type="match status" value="1"/>
</dbReference>
<gene>
    <name evidence="7" type="ORF">SD37_17055</name>
</gene>
<dbReference type="STRING" id="31958.SD37_17055"/>
<dbReference type="InterPro" id="IPR027417">
    <property type="entry name" value="P-loop_NTPase"/>
</dbReference>
<dbReference type="PROSITE" id="PS51755">
    <property type="entry name" value="OMPR_PHOB"/>
    <property type="match status" value="1"/>
</dbReference>
<dbReference type="InterPro" id="IPR011990">
    <property type="entry name" value="TPR-like_helical_dom_sf"/>
</dbReference>
<dbReference type="CDD" id="cd15831">
    <property type="entry name" value="BTAD"/>
    <property type="match status" value="1"/>
</dbReference>
<protein>
    <recommendedName>
        <fullName evidence="6">OmpR/PhoB-type domain-containing protein</fullName>
    </recommendedName>
</protein>
<evidence type="ECO:0000259" key="6">
    <source>
        <dbReference type="PROSITE" id="PS51755"/>
    </source>
</evidence>
<dbReference type="AlphaFoldDB" id="A0A193BY66"/>
<dbReference type="SUPFAM" id="SSF52540">
    <property type="entry name" value="P-loop containing nucleoside triphosphate hydrolases"/>
    <property type="match status" value="1"/>
</dbReference>
<comment type="similarity">
    <text evidence="1">Belongs to the AfsR/DnrI/RedD regulatory family.</text>
</comment>
<proteinExistence type="inferred from homology"/>
<dbReference type="InterPro" id="IPR001867">
    <property type="entry name" value="OmpR/PhoB-type_DNA-bd"/>
</dbReference>
<name>A0A193BY66_AMYOR</name>
<dbReference type="GO" id="GO:0043531">
    <property type="term" value="F:ADP binding"/>
    <property type="evidence" value="ECO:0007669"/>
    <property type="project" value="InterPro"/>
</dbReference>
<keyword evidence="4" id="KW-0804">Transcription</keyword>
<dbReference type="PRINTS" id="PR00364">
    <property type="entry name" value="DISEASERSIST"/>
</dbReference>
<keyword evidence="2" id="KW-0805">Transcription regulation</keyword>
<dbReference type="Gene3D" id="1.10.10.10">
    <property type="entry name" value="Winged helix-like DNA-binding domain superfamily/Winged helix DNA-binding domain"/>
    <property type="match status" value="1"/>
</dbReference>
<evidence type="ECO:0000256" key="5">
    <source>
        <dbReference type="PROSITE-ProRule" id="PRU01091"/>
    </source>
</evidence>
<dbReference type="SMART" id="SM00028">
    <property type="entry name" value="TPR"/>
    <property type="match status" value="4"/>
</dbReference>
<dbReference type="GO" id="GO:0000160">
    <property type="term" value="P:phosphorelay signal transduction system"/>
    <property type="evidence" value="ECO:0007669"/>
    <property type="project" value="InterPro"/>
</dbReference>
<keyword evidence="8" id="KW-1185">Reference proteome</keyword>